<keyword evidence="2" id="KW-1185">Reference proteome</keyword>
<gene>
    <name evidence="1" type="ORF">M0L20_22885</name>
</gene>
<proteinExistence type="predicted"/>
<sequence>MKKSCQLRILVVCLVLLAAIPYLSRGQDSLARKQPFRTGHTISAGLQVPLNYTLGYEYRFSRRLSVQAQAGLIAAPFNRYTLKLLEGFGLDPTLSGVIDRSFRQGSLISLGMGIHANSAWYSTIFGQYIHFSAGPITPADGLGVYFNRDLSGFSPLNSPAFVFNLQSNLLIGGVRVGRSFAFSNSRFGLNTELSLGKIITTQNTFSSNRSVIDGLGITQRLYADLDGETDTKLHQHGFLPMLNVLLTYRLR</sequence>
<protein>
    <recommendedName>
        <fullName evidence="3">Outer membrane beta-barrel protein</fullName>
    </recommendedName>
</protein>
<evidence type="ECO:0000313" key="1">
    <source>
        <dbReference type="EMBL" id="MCK8494733.1"/>
    </source>
</evidence>
<evidence type="ECO:0000313" key="2">
    <source>
        <dbReference type="Proteomes" id="UP001202180"/>
    </source>
</evidence>
<accession>A0ABT0HRC3</accession>
<dbReference type="EMBL" id="JALPRF010000004">
    <property type="protein sequence ID" value="MCK8494733.1"/>
    <property type="molecule type" value="Genomic_DNA"/>
</dbReference>
<reference evidence="1 2" key="1">
    <citation type="submission" date="2022-04" db="EMBL/GenBank/DDBJ databases">
        <title>Spirosoma sp. strain RP8 genome sequencing and assembly.</title>
        <authorList>
            <person name="Jung Y."/>
        </authorList>
    </citation>
    <scope>NUCLEOTIDE SEQUENCE [LARGE SCALE GENOMIC DNA]</scope>
    <source>
        <strain evidence="1 2">RP8</strain>
    </source>
</reference>
<dbReference type="RefSeq" id="WP_248479310.1">
    <property type="nucleotide sequence ID" value="NZ_JALPRF010000004.1"/>
</dbReference>
<evidence type="ECO:0008006" key="3">
    <source>
        <dbReference type="Google" id="ProtNLM"/>
    </source>
</evidence>
<dbReference type="Proteomes" id="UP001202180">
    <property type="component" value="Unassembled WGS sequence"/>
</dbReference>
<organism evidence="1 2">
    <name type="scientific">Spirosoma liriopis</name>
    <dbReference type="NCBI Taxonomy" id="2937440"/>
    <lineage>
        <taxon>Bacteria</taxon>
        <taxon>Pseudomonadati</taxon>
        <taxon>Bacteroidota</taxon>
        <taxon>Cytophagia</taxon>
        <taxon>Cytophagales</taxon>
        <taxon>Cytophagaceae</taxon>
        <taxon>Spirosoma</taxon>
    </lineage>
</organism>
<comment type="caution">
    <text evidence="1">The sequence shown here is derived from an EMBL/GenBank/DDBJ whole genome shotgun (WGS) entry which is preliminary data.</text>
</comment>
<name>A0ABT0HRC3_9BACT</name>